<comment type="caution">
    <text evidence="1">The sequence shown here is derived from an EMBL/GenBank/DDBJ whole genome shotgun (WGS) entry which is preliminary data.</text>
</comment>
<dbReference type="SUPFAM" id="SSF53335">
    <property type="entry name" value="S-adenosyl-L-methionine-dependent methyltransferases"/>
    <property type="match status" value="1"/>
</dbReference>
<dbReference type="AlphaFoldDB" id="A0A926S822"/>
<accession>A0A926S822</accession>
<dbReference type="InterPro" id="IPR029063">
    <property type="entry name" value="SAM-dependent_MTases_sf"/>
</dbReference>
<dbReference type="RefSeq" id="WP_190293650.1">
    <property type="nucleotide sequence ID" value="NZ_JABFCZ010000028.1"/>
</dbReference>
<dbReference type="Proteomes" id="UP000598467">
    <property type="component" value="Unassembled WGS sequence"/>
</dbReference>
<evidence type="ECO:0000313" key="2">
    <source>
        <dbReference type="Proteomes" id="UP000598467"/>
    </source>
</evidence>
<proteinExistence type="predicted"/>
<protein>
    <submittedName>
        <fullName evidence="1">Class I SAM-dependent methyltransferase</fullName>
    </submittedName>
</protein>
<evidence type="ECO:0000313" key="1">
    <source>
        <dbReference type="EMBL" id="MBD1548965.1"/>
    </source>
</evidence>
<dbReference type="GO" id="GO:0032259">
    <property type="term" value="P:methylation"/>
    <property type="evidence" value="ECO:0007669"/>
    <property type="project" value="UniProtKB-KW"/>
</dbReference>
<name>A0A926S822_9HYPH</name>
<gene>
    <name evidence="1" type="ORF">HK439_22120</name>
</gene>
<keyword evidence="1" id="KW-0808">Transferase</keyword>
<reference evidence="1" key="1">
    <citation type="submission" date="2020-05" db="EMBL/GenBank/DDBJ databases">
        <title>Identification of trans-AT polyketide cluster in two marine bacteria, producers of a novel glutaramide-containing polyketide sesbanimide D and analogs.</title>
        <authorList>
            <person name="Kacar D."/>
            <person name="Rodriguez P."/>
            <person name="Canedo L."/>
            <person name="Gonzalez E."/>
            <person name="Galan B."/>
            <person name="De La Calle F."/>
            <person name="Garcia J.L."/>
        </authorList>
    </citation>
    <scope>NUCLEOTIDE SEQUENCE</scope>
    <source>
        <strain evidence="1">PHM038</strain>
    </source>
</reference>
<dbReference type="GO" id="GO:0008168">
    <property type="term" value="F:methyltransferase activity"/>
    <property type="evidence" value="ECO:0007669"/>
    <property type="project" value="UniProtKB-KW"/>
</dbReference>
<sequence length="265" mass="28372">MSGFSADWLRLREPVDLAARNGQVEAAFLSALPKGPVRLMDLASGAGSTVAALSDRLGASQDWLLTDNDPALLEVSRKRYSQFGKGAVACRQVDLSADLASLPFAEVDGVMTSAFLDLVTRPFLERLVGLVTAARLPFLASLTYDGRASCTPADPFDEDIRQAMNAHQKTDKGFGAALGPDAADAAEALFAAAGYRVVSGPSDWHAGREARDFQRELISGWVSAGLEMGLEPERLSGWLDRRMEQISDGNLVIEVGHRDIAAIPV</sequence>
<keyword evidence="1" id="KW-0489">Methyltransferase</keyword>
<organism evidence="1 2">
    <name type="scientific">Roseibium aggregatum</name>
    <dbReference type="NCBI Taxonomy" id="187304"/>
    <lineage>
        <taxon>Bacteria</taxon>
        <taxon>Pseudomonadati</taxon>
        <taxon>Pseudomonadota</taxon>
        <taxon>Alphaproteobacteria</taxon>
        <taxon>Hyphomicrobiales</taxon>
        <taxon>Stappiaceae</taxon>
        <taxon>Roseibium</taxon>
    </lineage>
</organism>
<dbReference type="Gene3D" id="3.40.50.150">
    <property type="entry name" value="Vaccinia Virus protein VP39"/>
    <property type="match status" value="1"/>
</dbReference>
<dbReference type="EMBL" id="JABFCZ010000028">
    <property type="protein sequence ID" value="MBD1548965.1"/>
    <property type="molecule type" value="Genomic_DNA"/>
</dbReference>